<dbReference type="PANTHER" id="PTHR43084">
    <property type="entry name" value="PERSULFIDE DIOXYGENASE ETHE1"/>
    <property type="match status" value="1"/>
</dbReference>
<dbReference type="InterPro" id="IPR051682">
    <property type="entry name" value="Mito_Persulfide_Diox"/>
</dbReference>
<accession>E4RN40</accession>
<dbReference type="HOGENOM" id="CLU_030571_7_1_9"/>
<dbReference type="InterPro" id="IPR044528">
    <property type="entry name" value="POD-like_MBL-fold"/>
</dbReference>
<dbReference type="SUPFAM" id="SSF52821">
    <property type="entry name" value="Rhodanese/Cell cycle control phosphatase"/>
    <property type="match status" value="2"/>
</dbReference>
<dbReference type="STRING" id="656519.Halsa_0810"/>
<dbReference type="InterPro" id="IPR001279">
    <property type="entry name" value="Metallo-B-lactamas"/>
</dbReference>
<keyword evidence="1" id="KW-0479">Metal-binding</keyword>
<dbReference type="GO" id="GO:0016787">
    <property type="term" value="F:hydrolase activity"/>
    <property type="evidence" value="ECO:0007669"/>
    <property type="project" value="UniProtKB-KW"/>
</dbReference>
<dbReference type="InterPro" id="IPR001763">
    <property type="entry name" value="Rhodanese-like_dom"/>
</dbReference>
<dbReference type="PROSITE" id="PS50206">
    <property type="entry name" value="RHODANESE_3"/>
    <property type="match status" value="2"/>
</dbReference>
<organism evidence="3 4">
    <name type="scientific">Halanaerobium hydrogeniformans</name>
    <name type="common">Halanaerobium sp. (strain sapolanicus)</name>
    <dbReference type="NCBI Taxonomy" id="656519"/>
    <lineage>
        <taxon>Bacteria</taxon>
        <taxon>Bacillati</taxon>
        <taxon>Bacillota</taxon>
        <taxon>Clostridia</taxon>
        <taxon>Halanaerobiales</taxon>
        <taxon>Halanaerobiaceae</taxon>
        <taxon>Halanaerobium</taxon>
    </lineage>
</organism>
<dbReference type="SMART" id="SM00450">
    <property type="entry name" value="RHOD"/>
    <property type="match status" value="2"/>
</dbReference>
<dbReference type="EMBL" id="CP002304">
    <property type="protein sequence ID" value="ADQ14257.1"/>
    <property type="molecule type" value="Genomic_DNA"/>
</dbReference>
<dbReference type="Gene3D" id="3.60.15.10">
    <property type="entry name" value="Ribonuclease Z/Hydroxyacylglutathione hydrolase-like"/>
    <property type="match status" value="1"/>
</dbReference>
<evidence type="ECO:0000313" key="3">
    <source>
        <dbReference type="EMBL" id="ADQ14257.1"/>
    </source>
</evidence>
<dbReference type="InterPro" id="IPR036866">
    <property type="entry name" value="RibonucZ/Hydroxyglut_hydro"/>
</dbReference>
<dbReference type="Gene3D" id="3.40.250.10">
    <property type="entry name" value="Rhodanese-like domain"/>
    <property type="match status" value="2"/>
</dbReference>
<dbReference type="SUPFAM" id="SSF56281">
    <property type="entry name" value="Metallo-hydrolase/oxidoreductase"/>
    <property type="match status" value="1"/>
</dbReference>
<evidence type="ECO:0000256" key="1">
    <source>
        <dbReference type="ARBA" id="ARBA00022723"/>
    </source>
</evidence>
<dbReference type="eggNOG" id="COG0491">
    <property type="taxonomic scope" value="Bacteria"/>
</dbReference>
<dbReference type="Proteomes" id="UP000007434">
    <property type="component" value="Chromosome"/>
</dbReference>
<dbReference type="CDD" id="cd07724">
    <property type="entry name" value="POD-like_MBL-fold"/>
    <property type="match status" value="1"/>
</dbReference>
<sequence>MFYKKISSKGLAHFSYLIGDENEAAVIDPRRDIDVYLKEAEKEGTEIKYIFETHRNEDYIIGSRALASVTGAEIFHADGQLAYQYENTVEAGKKYKLGRLNLEAMHTPGHTKGSHSYILNDYDDQPWMIFTGDILFANDVGRIDFYGEENIPEIAALLYDSLYNKIMPLGDGVIICPAHGAGSVCGSQIADREITTIGIEKKSNPYLQYKSKEEFVSEVGEMEEKPQYFKAMEAANLEAPARTELPFVKPLKPGEFEEKAAQKDYVVIDIRSESDFASAHVPSALYLRDNILASFIGWFMPTDKKILLVNDGSYPEETIRTLYRMGYEKIEGYLYRGMLSWNMAGKDSNSISAVNISEFCDFVKDKNKDEYLLLDIRKEEEKEEEGYLESAKEIPLNDLQADLNNYLAELENKKDIYVFCGSGIRSMTAASLINAHLEADVKVVLGGLTAWSASKCLLKIKK</sequence>
<evidence type="ECO:0000313" key="4">
    <source>
        <dbReference type="Proteomes" id="UP000007434"/>
    </source>
</evidence>
<dbReference type="GO" id="GO:0046872">
    <property type="term" value="F:metal ion binding"/>
    <property type="evidence" value="ECO:0007669"/>
    <property type="project" value="UniProtKB-KW"/>
</dbReference>
<reference evidence="3 4" key="1">
    <citation type="submission" date="2010-11" db="EMBL/GenBank/DDBJ databases">
        <title>Complete sequence of Halanaerobium sp. sapolanicus.</title>
        <authorList>
            <consortium name="US DOE Joint Genome Institute"/>
            <person name="Lucas S."/>
            <person name="Copeland A."/>
            <person name="Lapidus A."/>
            <person name="Cheng J.-F."/>
            <person name="Bruce D."/>
            <person name="Goodwin L."/>
            <person name="Pitluck S."/>
            <person name="Davenport K."/>
            <person name="Detter J.C."/>
            <person name="Han C."/>
            <person name="Tapia R."/>
            <person name="Land M."/>
            <person name="Hauser L."/>
            <person name="Jeffries C."/>
            <person name="Kyrpides N."/>
            <person name="Ivanova N."/>
            <person name="Mikhailova N."/>
            <person name="Begemann M.B."/>
            <person name="Mormile M.R."/>
            <person name="Wall J.D."/>
            <person name="Elias D.A."/>
            <person name="Woyke T."/>
        </authorList>
    </citation>
    <scope>NUCLEOTIDE SEQUENCE [LARGE SCALE GENOMIC DNA]</scope>
    <source>
        <strain evidence="4">sapolanicus</strain>
    </source>
</reference>
<dbReference type="PANTHER" id="PTHR43084:SF1">
    <property type="entry name" value="PERSULFIDE DIOXYGENASE ETHE1, MITOCHONDRIAL"/>
    <property type="match status" value="1"/>
</dbReference>
<dbReference type="GO" id="GO:0050313">
    <property type="term" value="F:sulfur dioxygenase activity"/>
    <property type="evidence" value="ECO:0007669"/>
    <property type="project" value="InterPro"/>
</dbReference>
<dbReference type="OrthoDB" id="9800872at2"/>
<name>E4RN40_HALHG</name>
<keyword evidence="3" id="KW-0378">Hydrolase</keyword>
<keyword evidence="4" id="KW-1185">Reference proteome</keyword>
<proteinExistence type="predicted"/>
<dbReference type="Pfam" id="PF00753">
    <property type="entry name" value="Lactamase_B"/>
    <property type="match status" value="1"/>
</dbReference>
<dbReference type="eggNOG" id="COG0607">
    <property type="taxonomic scope" value="Bacteria"/>
</dbReference>
<dbReference type="SMART" id="SM00849">
    <property type="entry name" value="Lactamase_B"/>
    <property type="match status" value="1"/>
</dbReference>
<feature type="domain" description="Rhodanese" evidence="2">
    <location>
        <begin position="367"/>
        <end position="455"/>
    </location>
</feature>
<feature type="domain" description="Rhodanese" evidence="2">
    <location>
        <begin position="261"/>
        <end position="350"/>
    </location>
</feature>
<protein>
    <submittedName>
        <fullName evidence="3">Hydroxyacylglutathione hydrolase</fullName>
    </submittedName>
</protein>
<dbReference type="InterPro" id="IPR036873">
    <property type="entry name" value="Rhodanese-like_dom_sf"/>
</dbReference>
<dbReference type="RefSeq" id="WP_013405348.1">
    <property type="nucleotide sequence ID" value="NC_014654.1"/>
</dbReference>
<gene>
    <name evidence="3" type="ordered locus">Halsa_0810</name>
</gene>
<dbReference type="Pfam" id="PF00581">
    <property type="entry name" value="Rhodanese"/>
    <property type="match status" value="2"/>
</dbReference>
<dbReference type="KEGG" id="has:Halsa_0810"/>
<evidence type="ECO:0000259" key="2">
    <source>
        <dbReference type="PROSITE" id="PS50206"/>
    </source>
</evidence>
<reference evidence="3 4" key="2">
    <citation type="journal article" date="2011" name="J. Bacteriol.">
        <title>Complete Genome Sequence of the Haloalkaliphilic, Hydrogen Producing Halanaerobium hydrogenoformans.</title>
        <authorList>
            <person name="Brown S.D."/>
            <person name="Begemann M.B."/>
            <person name="Mormile M.R."/>
            <person name="Wall J.D."/>
            <person name="Han C.S."/>
            <person name="Goodwin L.A."/>
            <person name="Pitluck S."/>
            <person name="Land M.L."/>
            <person name="Hauser L.J."/>
            <person name="Elias D.A."/>
        </authorList>
    </citation>
    <scope>NUCLEOTIDE SEQUENCE [LARGE SCALE GENOMIC DNA]</scope>
    <source>
        <strain evidence="4">sapolanicus</strain>
    </source>
</reference>
<dbReference type="CDD" id="cd00158">
    <property type="entry name" value="RHOD"/>
    <property type="match status" value="2"/>
</dbReference>
<dbReference type="GO" id="GO:0070813">
    <property type="term" value="P:hydrogen sulfide metabolic process"/>
    <property type="evidence" value="ECO:0007669"/>
    <property type="project" value="TreeGrafter"/>
</dbReference>
<dbReference type="AlphaFoldDB" id="E4RN40"/>
<dbReference type="GO" id="GO:0006749">
    <property type="term" value="P:glutathione metabolic process"/>
    <property type="evidence" value="ECO:0007669"/>
    <property type="project" value="InterPro"/>
</dbReference>